<dbReference type="RefSeq" id="WP_012453766.1">
    <property type="nucleotide sequence ID" value="NC_010725.1"/>
</dbReference>
<evidence type="ECO:0000313" key="3">
    <source>
        <dbReference type="Proteomes" id="UP000007136"/>
    </source>
</evidence>
<dbReference type="eggNOG" id="ENOG5032NE5">
    <property type="taxonomic scope" value="Bacteria"/>
</dbReference>
<feature type="region of interest" description="Disordered" evidence="1">
    <location>
        <begin position="252"/>
        <end position="277"/>
    </location>
</feature>
<feature type="compositionally biased region" description="Low complexity" evidence="1">
    <location>
        <begin position="261"/>
        <end position="273"/>
    </location>
</feature>
<name>B1ZJB5_METPB</name>
<evidence type="ECO:0000313" key="2">
    <source>
        <dbReference type="EMBL" id="ACB80020.1"/>
    </source>
</evidence>
<organism evidence="2 3">
    <name type="scientific">Methylorubrum populi (strain ATCC BAA-705 / NCIMB 13946 / BJ001)</name>
    <name type="common">Methylobacterium populi</name>
    <dbReference type="NCBI Taxonomy" id="441620"/>
    <lineage>
        <taxon>Bacteria</taxon>
        <taxon>Pseudomonadati</taxon>
        <taxon>Pseudomonadota</taxon>
        <taxon>Alphaproteobacteria</taxon>
        <taxon>Hyphomicrobiales</taxon>
        <taxon>Methylobacteriaceae</taxon>
        <taxon>Methylorubrum</taxon>
    </lineage>
</organism>
<sequence>MSGSPARTLDELYARIVASRGAAPDRQERQFRHAVRGEEARQGRRANGGPDLDAPEPVVMRGCSAEVLHLGELLWGDRHTTDLARVCCEDPGQVRRWRRGEGAGPSETAVRWIREEAIARMAAIQAGLDRLAAVRPPPPPAAPEPEPEPEVAVAPGVDPDDAAWFLDGLARATGGRPTFVREVLSARRPPRGRHWSAEVVVFDGQTHTLDCDRGADLDGTTVGLAWIPGDGLTSRQPCILWDDAAGWVRGTDFVRGPRPRPTTAAPAPTARPADPQVDLEEWLAGAGLLGD</sequence>
<dbReference type="STRING" id="441620.Mpop_1857"/>
<feature type="compositionally biased region" description="Pro residues" evidence="1">
    <location>
        <begin position="135"/>
        <end position="144"/>
    </location>
</feature>
<gene>
    <name evidence="2" type="ordered locus">Mpop_1857</name>
</gene>
<dbReference type="KEGG" id="mpo:Mpop_1857"/>
<dbReference type="Proteomes" id="UP000007136">
    <property type="component" value="Chromosome"/>
</dbReference>
<proteinExistence type="predicted"/>
<dbReference type="AlphaFoldDB" id="B1ZJB5"/>
<feature type="compositionally biased region" description="Basic and acidic residues" evidence="1">
    <location>
        <begin position="23"/>
        <end position="42"/>
    </location>
</feature>
<dbReference type="OrthoDB" id="8420639at2"/>
<feature type="region of interest" description="Disordered" evidence="1">
    <location>
        <begin position="132"/>
        <end position="152"/>
    </location>
</feature>
<accession>B1ZJB5</accession>
<dbReference type="HOGENOM" id="CLU_955828_0_0_5"/>
<reference evidence="2" key="1">
    <citation type="submission" date="2008-04" db="EMBL/GenBank/DDBJ databases">
        <title>Complete sequence of chromosome of Methylobacterium populi BJ001.</title>
        <authorList>
            <consortium name="US DOE Joint Genome Institute"/>
            <person name="Copeland A."/>
            <person name="Lucas S."/>
            <person name="Lapidus A."/>
            <person name="Glavina del Rio T."/>
            <person name="Dalin E."/>
            <person name="Tice H."/>
            <person name="Bruce D."/>
            <person name="Goodwin L."/>
            <person name="Pitluck S."/>
            <person name="Chertkov O."/>
            <person name="Brettin T."/>
            <person name="Detter J.C."/>
            <person name="Han C."/>
            <person name="Kuske C.R."/>
            <person name="Schmutz J."/>
            <person name="Larimer F."/>
            <person name="Land M."/>
            <person name="Hauser L."/>
            <person name="Kyrpides N."/>
            <person name="Mikhailova N."/>
            <person name="Marx C."/>
            <person name="Richardson P."/>
        </authorList>
    </citation>
    <scope>NUCLEOTIDE SEQUENCE [LARGE SCALE GENOMIC DNA]</scope>
    <source>
        <strain evidence="2">BJ001</strain>
    </source>
</reference>
<feature type="region of interest" description="Disordered" evidence="1">
    <location>
        <begin position="19"/>
        <end position="56"/>
    </location>
</feature>
<dbReference type="EMBL" id="CP001029">
    <property type="protein sequence ID" value="ACB80020.1"/>
    <property type="molecule type" value="Genomic_DNA"/>
</dbReference>
<evidence type="ECO:0000256" key="1">
    <source>
        <dbReference type="SAM" id="MobiDB-lite"/>
    </source>
</evidence>
<protein>
    <submittedName>
        <fullName evidence="2">Uncharacterized protein</fullName>
    </submittedName>
</protein>